<dbReference type="GO" id="GO:0008999">
    <property type="term" value="F:protein-N-terminal-alanine acetyltransferase activity"/>
    <property type="evidence" value="ECO:0007669"/>
    <property type="project" value="TreeGrafter"/>
</dbReference>
<gene>
    <name evidence="2" type="ORF">CTI11_20635</name>
</gene>
<reference evidence="2" key="1">
    <citation type="submission" date="2017-10" db="EMBL/GenBank/DDBJ databases">
        <title>Chryseobacterium sp. B5 is a hydrocarbonoclastic and plant growth promoting bacterium.</title>
        <authorList>
            <person name="Thijs S."/>
            <person name="Gkorezis P."/>
            <person name="Van Hamme J."/>
        </authorList>
    </citation>
    <scope>NUCLEOTIDE SEQUENCE</scope>
    <source>
        <strain evidence="2">B5</strain>
    </source>
</reference>
<dbReference type="PANTHER" id="PTHR43441">
    <property type="entry name" value="RIBOSOMAL-PROTEIN-SERINE ACETYLTRANSFERASE"/>
    <property type="match status" value="1"/>
</dbReference>
<dbReference type="GO" id="GO:1990189">
    <property type="term" value="F:protein N-terminal-serine acetyltransferase activity"/>
    <property type="evidence" value="ECO:0007669"/>
    <property type="project" value="TreeGrafter"/>
</dbReference>
<dbReference type="Pfam" id="PF13302">
    <property type="entry name" value="Acetyltransf_3"/>
    <property type="match status" value="1"/>
</dbReference>
<dbReference type="PROSITE" id="PS51186">
    <property type="entry name" value="GNAT"/>
    <property type="match status" value="1"/>
</dbReference>
<evidence type="ECO:0000313" key="2">
    <source>
        <dbReference type="EMBL" id="PII34477.1"/>
    </source>
</evidence>
<protein>
    <submittedName>
        <fullName evidence="2">N-acetyltransferase</fullName>
    </submittedName>
</protein>
<accession>A0A2G7T5Y2</accession>
<feature type="domain" description="N-acetyltransferase" evidence="1">
    <location>
        <begin position="13"/>
        <end position="169"/>
    </location>
</feature>
<name>A0A2G7T5Y2_9FLAO</name>
<dbReference type="InterPro" id="IPR016181">
    <property type="entry name" value="Acyl_CoA_acyltransferase"/>
</dbReference>
<dbReference type="AlphaFoldDB" id="A0A2G7T5Y2"/>
<dbReference type="GO" id="GO:0005737">
    <property type="term" value="C:cytoplasm"/>
    <property type="evidence" value="ECO:0007669"/>
    <property type="project" value="TreeGrafter"/>
</dbReference>
<dbReference type="PANTHER" id="PTHR43441:SF10">
    <property type="entry name" value="ACETYLTRANSFERASE"/>
    <property type="match status" value="1"/>
</dbReference>
<dbReference type="EMBL" id="PEKC01000101">
    <property type="protein sequence ID" value="PII34477.1"/>
    <property type="molecule type" value="Genomic_DNA"/>
</dbReference>
<organism evidence="2">
    <name type="scientific">Chryseobacterium sp. B5</name>
    <dbReference type="NCBI Taxonomy" id="2050562"/>
    <lineage>
        <taxon>Bacteria</taxon>
        <taxon>Pseudomonadati</taxon>
        <taxon>Bacteroidota</taxon>
        <taxon>Flavobacteriia</taxon>
        <taxon>Flavobacteriales</taxon>
        <taxon>Weeksellaceae</taxon>
        <taxon>Chryseobacterium group</taxon>
        <taxon>Chryseobacterium</taxon>
    </lineage>
</organism>
<dbReference type="InterPro" id="IPR000182">
    <property type="entry name" value="GNAT_dom"/>
</dbReference>
<sequence>MSWSDTTITSQRLALRPFTAADADEAFACITPTLTRYLSFEPASTPAEFEAVWRGWLQEIAAGTDFNFTLRERTSGRFTGLLGLHRARDAEPELGIWIREDMHGQGYGREAVAALAAWARATFAPQSLRYPVAEPNTASRRIAQGLGGVEVERQSLSKYVLVVYRIPGVATSSVAAP</sequence>
<evidence type="ECO:0000259" key="1">
    <source>
        <dbReference type="PROSITE" id="PS51186"/>
    </source>
</evidence>
<dbReference type="SUPFAM" id="SSF55729">
    <property type="entry name" value="Acyl-CoA N-acyltransferases (Nat)"/>
    <property type="match status" value="1"/>
</dbReference>
<dbReference type="InterPro" id="IPR051908">
    <property type="entry name" value="Ribosomal_N-acetyltransferase"/>
</dbReference>
<keyword evidence="2" id="KW-0808">Transferase</keyword>
<comment type="caution">
    <text evidence="2">The sequence shown here is derived from an EMBL/GenBank/DDBJ whole genome shotgun (WGS) entry which is preliminary data.</text>
</comment>
<proteinExistence type="predicted"/>
<dbReference type="Gene3D" id="3.40.630.30">
    <property type="match status" value="1"/>
</dbReference>